<feature type="domain" description="ABC3 transporter permease C-terminal" evidence="8">
    <location>
        <begin position="723"/>
        <end position="828"/>
    </location>
</feature>
<feature type="domain" description="MacB-like periplasmic core" evidence="9">
    <location>
        <begin position="54"/>
        <end position="263"/>
    </location>
</feature>
<feature type="transmembrane region" description="Helical" evidence="7">
    <location>
        <begin position="720"/>
        <end position="744"/>
    </location>
</feature>
<feature type="transmembrane region" description="Helical" evidence="7">
    <location>
        <begin position="304"/>
        <end position="327"/>
    </location>
</feature>
<feature type="transmembrane region" description="Helical" evidence="7">
    <location>
        <begin position="45"/>
        <end position="67"/>
    </location>
</feature>
<feature type="transmembrane region" description="Helical" evidence="7">
    <location>
        <begin position="353"/>
        <end position="381"/>
    </location>
</feature>
<protein>
    <recommendedName>
        <fullName evidence="11">ABC transporter, fused permease protein</fullName>
    </recommendedName>
</protein>
<evidence type="ECO:0000256" key="3">
    <source>
        <dbReference type="ARBA" id="ARBA00022692"/>
    </source>
</evidence>
<dbReference type="PANTHER" id="PTHR30572:SF4">
    <property type="entry name" value="ABC TRANSPORTER PERMEASE YTRF"/>
    <property type="match status" value="1"/>
</dbReference>
<evidence type="ECO:0000313" key="10">
    <source>
        <dbReference type="EMBL" id="CAA9301169.1"/>
    </source>
</evidence>
<keyword evidence="2" id="KW-1003">Cell membrane</keyword>
<name>A0A6J4KBR5_9BACT</name>
<feature type="transmembrane region" description="Helical" evidence="7">
    <location>
        <begin position="798"/>
        <end position="820"/>
    </location>
</feature>
<evidence type="ECO:0000256" key="1">
    <source>
        <dbReference type="ARBA" id="ARBA00004651"/>
    </source>
</evidence>
<dbReference type="AlphaFoldDB" id="A0A6J4KBR5"/>
<organism evidence="10">
    <name type="scientific">uncultured Gemmatimonadota bacterium</name>
    <dbReference type="NCBI Taxonomy" id="203437"/>
    <lineage>
        <taxon>Bacteria</taxon>
        <taxon>Pseudomonadati</taxon>
        <taxon>Gemmatimonadota</taxon>
        <taxon>environmental samples</taxon>
    </lineage>
</organism>
<keyword evidence="5 7" id="KW-0472">Membrane</keyword>
<comment type="similarity">
    <text evidence="6">Belongs to the ABC-4 integral membrane protein family.</text>
</comment>
<proteinExistence type="inferred from homology"/>
<dbReference type="InterPro" id="IPR025857">
    <property type="entry name" value="MacB_PCD"/>
</dbReference>
<evidence type="ECO:0000256" key="2">
    <source>
        <dbReference type="ARBA" id="ARBA00022475"/>
    </source>
</evidence>
<feature type="domain" description="MacB-like periplasmic core" evidence="9">
    <location>
        <begin position="510"/>
        <end position="681"/>
    </location>
</feature>
<sequence>MMNRIVARIRSLLGRAQGGAADGDAQRLRFSWLDFKVGFRMLARYPGLTLVGTVAIAVAIALGSVYFEALNKWQNPRLPFRDGHRIVSIRSWDVNALAPEGRSLHDFAIWREQVKTIDHLGAAILFVRNLGTEDGRVEPVRGAEITANAFAMLGTAPLLGRTLTARDEQPGEPPVAVISHALWKTRFAGDPGAVGRTVKLGTASATIVGVMPEGFGFPVSQRVWAPLRVDGSTLAPRTGPAVSVFGRLAPGASMDDARAELAAIGARVAADYPATHRHLTPRVTRYAKPLAEGGQALMIRSTLYVVNVIFLLLLAIVCVNVATLVFARTATRSWEITVRTALGANRGRIIAQLFIEALVLAGIGAVLGLVIARVALGWGMGLAAGSDALPFWVDASLSWKTVLYTALLTLFGAAIIGVLPALRVTKIDVHDALRSENAARSGLRFGGFWTAVIVVQVAITVALLPLAGGGVFESNRFRQRAEGIGAERYLTATVDMDREYYGADSAAFATRARQSYDELERRLGAEPGVESVTFADRLPVMDQFKYGFEVDTAAGAPATGLRTSTMVNVSRGFFATFGASVATGRDFVPLDYETGRVVIVNESFARHVFGGRNPIGQRIRILAGEHSAESKEWYEIVGMVRDFGWQLPLPQEQSAVYRPRLPGPGADASLAVRVRDPEAFATRLRAISAAVDPTIRLTGVQPLAQVGGGEAQMNWTLTSIAWLVALTVLVLSATGIHALMSFTVSRRTREIGIRAALGATPGRIVAGIFSRAFLQIGVGVLAGSALAALFGLGSVRQVLLLLAADGLMLAVGLAACALPLRRALTIDPTDALRAEG</sequence>
<dbReference type="EMBL" id="CADCTW010000028">
    <property type="protein sequence ID" value="CAA9301169.1"/>
    <property type="molecule type" value="Genomic_DNA"/>
</dbReference>
<evidence type="ECO:0008006" key="11">
    <source>
        <dbReference type="Google" id="ProtNLM"/>
    </source>
</evidence>
<feature type="transmembrane region" description="Helical" evidence="7">
    <location>
        <begin position="772"/>
        <end position="792"/>
    </location>
</feature>
<keyword evidence="3 7" id="KW-0812">Transmembrane</keyword>
<evidence type="ECO:0000256" key="4">
    <source>
        <dbReference type="ARBA" id="ARBA00022989"/>
    </source>
</evidence>
<dbReference type="GO" id="GO:0022857">
    <property type="term" value="F:transmembrane transporter activity"/>
    <property type="evidence" value="ECO:0007669"/>
    <property type="project" value="TreeGrafter"/>
</dbReference>
<comment type="subcellular location">
    <subcellularLocation>
        <location evidence="1">Cell membrane</location>
        <topology evidence="1">Multi-pass membrane protein</topology>
    </subcellularLocation>
</comment>
<accession>A0A6J4KBR5</accession>
<dbReference type="PANTHER" id="PTHR30572">
    <property type="entry name" value="MEMBRANE COMPONENT OF TRANSPORTER-RELATED"/>
    <property type="match status" value="1"/>
</dbReference>
<keyword evidence="4 7" id="KW-1133">Transmembrane helix</keyword>
<feature type="transmembrane region" description="Helical" evidence="7">
    <location>
        <begin position="443"/>
        <end position="467"/>
    </location>
</feature>
<reference evidence="10" key="1">
    <citation type="submission" date="2020-02" db="EMBL/GenBank/DDBJ databases">
        <authorList>
            <person name="Meier V. D."/>
        </authorList>
    </citation>
    <scope>NUCLEOTIDE SEQUENCE</scope>
    <source>
        <strain evidence="10">AVDCRST_MAG68</strain>
    </source>
</reference>
<dbReference type="GO" id="GO:0005886">
    <property type="term" value="C:plasma membrane"/>
    <property type="evidence" value="ECO:0007669"/>
    <property type="project" value="UniProtKB-SubCell"/>
</dbReference>
<dbReference type="InterPro" id="IPR050250">
    <property type="entry name" value="Macrolide_Exporter_MacB"/>
</dbReference>
<evidence type="ECO:0000259" key="9">
    <source>
        <dbReference type="Pfam" id="PF12704"/>
    </source>
</evidence>
<evidence type="ECO:0000256" key="7">
    <source>
        <dbReference type="SAM" id="Phobius"/>
    </source>
</evidence>
<dbReference type="Pfam" id="PF12704">
    <property type="entry name" value="MacB_PCD"/>
    <property type="match status" value="2"/>
</dbReference>
<feature type="domain" description="ABC3 transporter permease C-terminal" evidence="8">
    <location>
        <begin position="308"/>
        <end position="428"/>
    </location>
</feature>
<dbReference type="InterPro" id="IPR003838">
    <property type="entry name" value="ABC3_permease_C"/>
</dbReference>
<evidence type="ECO:0000256" key="5">
    <source>
        <dbReference type="ARBA" id="ARBA00023136"/>
    </source>
</evidence>
<feature type="transmembrane region" description="Helical" evidence="7">
    <location>
        <begin position="401"/>
        <end position="422"/>
    </location>
</feature>
<gene>
    <name evidence="10" type="ORF">AVDCRST_MAG68-454</name>
</gene>
<dbReference type="Pfam" id="PF02687">
    <property type="entry name" value="FtsX"/>
    <property type="match status" value="2"/>
</dbReference>
<evidence type="ECO:0000256" key="6">
    <source>
        <dbReference type="ARBA" id="ARBA00038076"/>
    </source>
</evidence>
<evidence type="ECO:0000259" key="8">
    <source>
        <dbReference type="Pfam" id="PF02687"/>
    </source>
</evidence>